<keyword evidence="8" id="KW-1185">Reference proteome</keyword>
<comment type="subcellular location">
    <subcellularLocation>
        <location evidence="1">Cell membrane</location>
        <topology evidence="1">Multi-pass membrane protein</topology>
    </subcellularLocation>
</comment>
<dbReference type="EMBL" id="FOZP01000004">
    <property type="protein sequence ID" value="SFS51928.1"/>
    <property type="molecule type" value="Genomic_DNA"/>
</dbReference>
<keyword evidence="3 6" id="KW-0812">Transmembrane</keyword>
<gene>
    <name evidence="7" type="ORF">SAMN04488006_1786</name>
</gene>
<keyword evidence="5 6" id="KW-0472">Membrane</keyword>
<sequence length="82" mass="9414">MRKNLLLIVWLVLIMLTICTALVSNSTLVTTVAVTFILVLAAIKFILVANYFMEMKKAHSFWKFSIIFYLIIVMGTLLFILK</sequence>
<evidence type="ECO:0000256" key="2">
    <source>
        <dbReference type="ARBA" id="ARBA00022475"/>
    </source>
</evidence>
<evidence type="ECO:0000256" key="5">
    <source>
        <dbReference type="ARBA" id="ARBA00023136"/>
    </source>
</evidence>
<dbReference type="Pfam" id="PF03626">
    <property type="entry name" value="COX4_pro"/>
    <property type="match status" value="1"/>
</dbReference>
<evidence type="ECO:0000313" key="7">
    <source>
        <dbReference type="EMBL" id="SFS51928.1"/>
    </source>
</evidence>
<dbReference type="OrthoDB" id="681046at2"/>
<evidence type="ECO:0000256" key="6">
    <source>
        <dbReference type="SAM" id="Phobius"/>
    </source>
</evidence>
<dbReference type="GO" id="GO:0005886">
    <property type="term" value="C:plasma membrane"/>
    <property type="evidence" value="ECO:0007669"/>
    <property type="project" value="UniProtKB-SubCell"/>
</dbReference>
<accession>A0A1I6QHY5</accession>
<dbReference type="AlphaFoldDB" id="A0A1I6QHY5"/>
<dbReference type="InterPro" id="IPR005171">
    <property type="entry name" value="Cyt_c_oxidase_su4_prok"/>
</dbReference>
<evidence type="ECO:0000313" key="8">
    <source>
        <dbReference type="Proteomes" id="UP000199312"/>
    </source>
</evidence>
<name>A0A1I6QHY5_9FLAO</name>
<dbReference type="Proteomes" id="UP000199312">
    <property type="component" value="Unassembled WGS sequence"/>
</dbReference>
<dbReference type="STRING" id="593133.SAMN04488006_1786"/>
<feature type="transmembrane region" description="Helical" evidence="6">
    <location>
        <begin position="31"/>
        <end position="52"/>
    </location>
</feature>
<evidence type="ECO:0000256" key="1">
    <source>
        <dbReference type="ARBA" id="ARBA00004651"/>
    </source>
</evidence>
<feature type="transmembrane region" description="Helical" evidence="6">
    <location>
        <begin position="64"/>
        <end position="81"/>
    </location>
</feature>
<keyword evidence="4 6" id="KW-1133">Transmembrane helix</keyword>
<evidence type="ECO:0000256" key="4">
    <source>
        <dbReference type="ARBA" id="ARBA00022989"/>
    </source>
</evidence>
<proteinExistence type="predicted"/>
<reference evidence="8" key="1">
    <citation type="submission" date="2016-10" db="EMBL/GenBank/DDBJ databases">
        <authorList>
            <person name="Varghese N."/>
            <person name="Submissions S."/>
        </authorList>
    </citation>
    <scope>NUCLEOTIDE SEQUENCE [LARGE SCALE GENOMIC DNA]</scope>
    <source>
        <strain evidence="8">DSM 24450</strain>
    </source>
</reference>
<organism evidence="7 8">
    <name type="scientific">Lutibacter maritimus</name>
    <dbReference type="NCBI Taxonomy" id="593133"/>
    <lineage>
        <taxon>Bacteria</taxon>
        <taxon>Pseudomonadati</taxon>
        <taxon>Bacteroidota</taxon>
        <taxon>Flavobacteriia</taxon>
        <taxon>Flavobacteriales</taxon>
        <taxon>Flavobacteriaceae</taxon>
        <taxon>Lutibacter</taxon>
    </lineage>
</organism>
<evidence type="ECO:0000256" key="3">
    <source>
        <dbReference type="ARBA" id="ARBA00022692"/>
    </source>
</evidence>
<protein>
    <submittedName>
        <fullName evidence="7">Cytochrome C oxidase subunit IV</fullName>
    </submittedName>
</protein>
<dbReference type="RefSeq" id="WP_090225051.1">
    <property type="nucleotide sequence ID" value="NZ_FOZP01000004.1"/>
</dbReference>
<keyword evidence="2" id="KW-1003">Cell membrane</keyword>